<dbReference type="PANTHER" id="PTHR30582:SF2">
    <property type="entry name" value="L,D-TRANSPEPTIDASE YCIB-RELATED"/>
    <property type="match status" value="1"/>
</dbReference>
<dbReference type="PATRIC" id="fig|1007676.4.peg.104"/>
<dbReference type="InterPro" id="IPR038063">
    <property type="entry name" value="Transpep_catalytic_dom"/>
</dbReference>
<dbReference type="STRING" id="1007676.ABM34_00485"/>
<dbReference type="GO" id="GO:0071972">
    <property type="term" value="F:peptidoglycan L,D-transpeptidase activity"/>
    <property type="evidence" value="ECO:0007669"/>
    <property type="project" value="TreeGrafter"/>
</dbReference>
<dbReference type="InterPro" id="IPR005490">
    <property type="entry name" value="LD_TPept_cat_dom"/>
</dbReference>
<feature type="compositionally biased region" description="Basic and acidic residues" evidence="7">
    <location>
        <begin position="39"/>
        <end position="48"/>
    </location>
</feature>
<feature type="region of interest" description="Disordered" evidence="7">
    <location>
        <begin position="39"/>
        <end position="72"/>
    </location>
</feature>
<proteinExistence type="predicted"/>
<dbReference type="Pfam" id="PF03734">
    <property type="entry name" value="YkuD"/>
    <property type="match status" value="1"/>
</dbReference>
<feature type="domain" description="L,D-TPase catalytic" evidence="9">
    <location>
        <begin position="85"/>
        <end position="207"/>
    </location>
</feature>
<evidence type="ECO:0000256" key="6">
    <source>
        <dbReference type="PROSITE-ProRule" id="PRU01373"/>
    </source>
</evidence>
<keyword evidence="8" id="KW-0472">Membrane</keyword>
<feature type="active site" description="Proton donor/acceptor" evidence="6">
    <location>
        <position position="157"/>
    </location>
</feature>
<dbReference type="AlphaFoldDB" id="A0A0H4QE13"/>
<evidence type="ECO:0000256" key="3">
    <source>
        <dbReference type="ARBA" id="ARBA00022960"/>
    </source>
</evidence>
<evidence type="ECO:0000256" key="5">
    <source>
        <dbReference type="ARBA" id="ARBA00023316"/>
    </source>
</evidence>
<dbReference type="UniPathway" id="UPA00219"/>
<evidence type="ECO:0000256" key="1">
    <source>
        <dbReference type="ARBA" id="ARBA00004752"/>
    </source>
</evidence>
<keyword evidence="11" id="KW-1185">Reference proteome</keyword>
<dbReference type="GO" id="GO:0016740">
    <property type="term" value="F:transferase activity"/>
    <property type="evidence" value="ECO:0007669"/>
    <property type="project" value="UniProtKB-KW"/>
</dbReference>
<name>A0A0H4QE13_9LACO</name>
<evidence type="ECO:0000256" key="8">
    <source>
        <dbReference type="SAM" id="Phobius"/>
    </source>
</evidence>
<dbReference type="SUPFAM" id="SSF141523">
    <property type="entry name" value="L,D-transpeptidase catalytic domain-like"/>
    <property type="match status" value="1"/>
</dbReference>
<evidence type="ECO:0000259" key="9">
    <source>
        <dbReference type="PROSITE" id="PS52029"/>
    </source>
</evidence>
<keyword evidence="3 6" id="KW-0133">Cell shape</keyword>
<dbReference type="GO" id="GO:0018104">
    <property type="term" value="P:peptidoglycan-protein cross-linking"/>
    <property type="evidence" value="ECO:0007669"/>
    <property type="project" value="TreeGrafter"/>
</dbReference>
<evidence type="ECO:0000256" key="7">
    <source>
        <dbReference type="SAM" id="MobiDB-lite"/>
    </source>
</evidence>
<feature type="active site" description="Nucleophile" evidence="6">
    <location>
        <position position="183"/>
    </location>
</feature>
<dbReference type="RefSeq" id="WP_053084434.1">
    <property type="nucleotide sequence ID" value="NZ_CP012034.1"/>
</dbReference>
<evidence type="ECO:0000256" key="2">
    <source>
        <dbReference type="ARBA" id="ARBA00022679"/>
    </source>
</evidence>
<dbReference type="EMBL" id="CP012034">
    <property type="protein sequence ID" value="AKP66172.1"/>
    <property type="molecule type" value="Genomic_DNA"/>
</dbReference>
<evidence type="ECO:0000256" key="4">
    <source>
        <dbReference type="ARBA" id="ARBA00022984"/>
    </source>
</evidence>
<evidence type="ECO:0000313" key="11">
    <source>
        <dbReference type="Proteomes" id="UP000036106"/>
    </source>
</evidence>
<dbReference type="CDD" id="cd16913">
    <property type="entry name" value="YkuD_like"/>
    <property type="match status" value="1"/>
</dbReference>
<dbReference type="Proteomes" id="UP000036106">
    <property type="component" value="Chromosome"/>
</dbReference>
<gene>
    <name evidence="10" type="ORF">ABM34_00485</name>
</gene>
<dbReference type="PANTHER" id="PTHR30582">
    <property type="entry name" value="L,D-TRANSPEPTIDASE"/>
    <property type="match status" value="1"/>
</dbReference>
<accession>A0A0H4QE13</accession>
<dbReference type="GO" id="GO:0005576">
    <property type="term" value="C:extracellular region"/>
    <property type="evidence" value="ECO:0007669"/>
    <property type="project" value="TreeGrafter"/>
</dbReference>
<dbReference type="GO" id="GO:0071555">
    <property type="term" value="P:cell wall organization"/>
    <property type="evidence" value="ECO:0007669"/>
    <property type="project" value="UniProtKB-UniRule"/>
</dbReference>
<keyword evidence="5 6" id="KW-0961">Cell wall biogenesis/degradation</keyword>
<organism evidence="10 11">
    <name type="scientific">Companilactobacillus ginsenosidimutans</name>
    <dbReference type="NCBI Taxonomy" id="1007676"/>
    <lineage>
        <taxon>Bacteria</taxon>
        <taxon>Bacillati</taxon>
        <taxon>Bacillota</taxon>
        <taxon>Bacilli</taxon>
        <taxon>Lactobacillales</taxon>
        <taxon>Lactobacillaceae</taxon>
        <taxon>Companilactobacillus</taxon>
    </lineage>
</organism>
<dbReference type="InterPro" id="IPR050979">
    <property type="entry name" value="LD-transpeptidase"/>
</dbReference>
<protein>
    <recommendedName>
        <fullName evidence="9">L,D-TPase catalytic domain-containing protein</fullName>
    </recommendedName>
</protein>
<keyword evidence="8" id="KW-1133">Transmembrane helix</keyword>
<dbReference type="PROSITE" id="PS52029">
    <property type="entry name" value="LD_TPASE"/>
    <property type="match status" value="1"/>
</dbReference>
<keyword evidence="4 6" id="KW-0573">Peptidoglycan synthesis</keyword>
<reference evidence="11" key="1">
    <citation type="submission" date="2015-07" db="EMBL/GenBank/DDBJ databases">
        <title>Lactobacillus ginsenosidimutans/EMML 3141/ whole genome sequencing.</title>
        <authorList>
            <person name="Kim M.K."/>
            <person name="Im W.-T."/>
            <person name="Srinivasan S."/>
            <person name="Lee J.-J."/>
        </authorList>
    </citation>
    <scope>NUCLEOTIDE SEQUENCE [LARGE SCALE GENOMIC DNA]</scope>
    <source>
        <strain evidence="11">EMML 3041</strain>
    </source>
</reference>
<feature type="transmembrane region" description="Helical" evidence="8">
    <location>
        <begin position="7"/>
        <end position="25"/>
    </location>
</feature>
<keyword evidence="8" id="KW-0812">Transmembrane</keyword>
<dbReference type="KEGG" id="lgn:ABM34_00485"/>
<comment type="pathway">
    <text evidence="1 6">Cell wall biogenesis; peptidoglycan biosynthesis.</text>
</comment>
<sequence>MRSIKGLLLAIVVMFAVSIVGYTMYSGVQTVSNNVAETQKDSNNHVEKVSAATDSTNEQKSSVKDEWKHPSEKKDYPDLTKFKDAFIRVSLDDQKVYIQNGKDILYTMKAATGEKGSETPKGTFEIQNRGDHFYNAESDEGANYWTSFKDWGVYLFHSVPTDKEGNYVESEAEKLGTPSSHGCVRLTIPDAKWINSTVPSGMKVIVE</sequence>
<evidence type="ECO:0000313" key="10">
    <source>
        <dbReference type="EMBL" id="AKP66172.1"/>
    </source>
</evidence>
<feature type="compositionally biased region" description="Basic and acidic residues" evidence="7">
    <location>
        <begin position="61"/>
        <end position="72"/>
    </location>
</feature>
<dbReference type="OrthoDB" id="177750at2"/>
<dbReference type="Gene3D" id="2.40.440.10">
    <property type="entry name" value="L,D-transpeptidase catalytic domain-like"/>
    <property type="match status" value="1"/>
</dbReference>
<keyword evidence="2" id="KW-0808">Transferase</keyword>
<dbReference type="GO" id="GO:0008360">
    <property type="term" value="P:regulation of cell shape"/>
    <property type="evidence" value="ECO:0007669"/>
    <property type="project" value="UniProtKB-UniRule"/>
</dbReference>